<evidence type="ECO:0000313" key="2">
    <source>
        <dbReference type="EMBL" id="AMY09394.1"/>
    </source>
</evidence>
<accession>A0A143PNN1</accession>
<dbReference type="SUPFAM" id="SSF51735">
    <property type="entry name" value="NAD(P)-binding Rossmann-fold domains"/>
    <property type="match status" value="1"/>
</dbReference>
<dbReference type="RefSeq" id="WP_201792187.1">
    <property type="nucleotide sequence ID" value="NZ_CP015136.1"/>
</dbReference>
<gene>
    <name evidence="2" type="ORF">LuPra_02609</name>
</gene>
<name>A0A143PNN1_LUTPR</name>
<dbReference type="STRING" id="1855912.LuPra_02609"/>
<dbReference type="InterPro" id="IPR036291">
    <property type="entry name" value="NAD(P)-bd_dom_sf"/>
</dbReference>
<sequence>MDRHAAATFGRAAARAGVRRIIYLGGLADQAGSLSSHLQSRAETGSLLRASGIPVIEFRASIVVGAGSLSFQMIEALVERLPVMVCPRWVATLTQPMAVDDVVAYLAGALELPDNGSEVFEIGGPDVVSYGDIMREYAQLRGLRRWLLPVPLLTPDLSGLWLALVTPAQARVGRALVEGLKNPTVVRSSAALDAFQIEPTPLRVALATAIEAGARSRQKVDTRTMVVDAPPSQVFVPIRQIGGTTARVLVRPPCCARMDVQRSPAGDRESRPATQSGTRRRGGGAPGYRGLTERFVSQSGTDDYRENDAESEVVLAQACCWPSRGPIHEST</sequence>
<organism evidence="2 3">
    <name type="scientific">Luteitalea pratensis</name>
    <dbReference type="NCBI Taxonomy" id="1855912"/>
    <lineage>
        <taxon>Bacteria</taxon>
        <taxon>Pseudomonadati</taxon>
        <taxon>Acidobacteriota</taxon>
        <taxon>Vicinamibacteria</taxon>
        <taxon>Vicinamibacterales</taxon>
        <taxon>Vicinamibacteraceae</taxon>
        <taxon>Luteitalea</taxon>
    </lineage>
</organism>
<proteinExistence type="predicted"/>
<reference evidence="2 3" key="1">
    <citation type="journal article" date="2016" name="Genome Announc.">
        <title>First Complete Genome Sequence of a Subdivision 6 Acidobacterium Strain.</title>
        <authorList>
            <person name="Huang S."/>
            <person name="Vieira S."/>
            <person name="Bunk B."/>
            <person name="Riedel T."/>
            <person name="Sproer C."/>
            <person name="Overmann J."/>
        </authorList>
    </citation>
    <scope>NUCLEOTIDE SEQUENCE [LARGE SCALE GENOMIC DNA]</scope>
    <source>
        <strain evidence="3">DSM 100886 HEG_-6_39</strain>
    </source>
</reference>
<protein>
    <submittedName>
        <fullName evidence="2">Uncharacterized protein</fullName>
    </submittedName>
</protein>
<reference evidence="3" key="2">
    <citation type="submission" date="2016-04" db="EMBL/GenBank/DDBJ databases">
        <title>First Complete Genome Sequence of a Subdivision 6 Acidobacterium.</title>
        <authorList>
            <person name="Huang S."/>
            <person name="Vieira S."/>
            <person name="Bunk B."/>
            <person name="Riedel T."/>
            <person name="Sproeer C."/>
            <person name="Overmann J."/>
        </authorList>
    </citation>
    <scope>NUCLEOTIDE SEQUENCE [LARGE SCALE GENOMIC DNA]</scope>
    <source>
        <strain evidence="3">DSM 100886 HEG_-6_39</strain>
    </source>
</reference>
<dbReference type="EMBL" id="CP015136">
    <property type="protein sequence ID" value="AMY09394.1"/>
    <property type="molecule type" value="Genomic_DNA"/>
</dbReference>
<keyword evidence="3" id="KW-1185">Reference proteome</keyword>
<dbReference type="Gene3D" id="3.40.50.720">
    <property type="entry name" value="NAD(P)-binding Rossmann-like Domain"/>
    <property type="match status" value="1"/>
</dbReference>
<feature type="region of interest" description="Disordered" evidence="1">
    <location>
        <begin position="259"/>
        <end position="308"/>
    </location>
</feature>
<dbReference type="KEGG" id="abac:LuPra_02609"/>
<dbReference type="Proteomes" id="UP000076079">
    <property type="component" value="Chromosome"/>
</dbReference>
<evidence type="ECO:0000313" key="3">
    <source>
        <dbReference type="Proteomes" id="UP000076079"/>
    </source>
</evidence>
<dbReference type="AlphaFoldDB" id="A0A143PNN1"/>
<evidence type="ECO:0000256" key="1">
    <source>
        <dbReference type="SAM" id="MobiDB-lite"/>
    </source>
</evidence>